<dbReference type="HOGENOM" id="CLU_1720842_0_0_6"/>
<reference evidence="2 3" key="1">
    <citation type="journal article" date="2012" name="J. Bacteriol.">
        <title>Complete Genome Sequence of the BTEX-Degrading Bacterium Pseudoxanthomonas spadix BD-a59.</title>
        <authorList>
            <person name="Lee S.H."/>
            <person name="Jin H.M."/>
            <person name="Lee H.J."/>
            <person name="Kim J.M."/>
            <person name="Jeon C.O."/>
        </authorList>
    </citation>
    <scope>NUCLEOTIDE SEQUENCE [LARGE SCALE GENOMIC DNA]</scope>
    <source>
        <strain evidence="2 3">BD-a59</strain>
    </source>
</reference>
<dbReference type="EMBL" id="CP003093">
    <property type="protein sequence ID" value="AER54998.1"/>
    <property type="molecule type" value="Genomic_DNA"/>
</dbReference>
<accession>G7UUA9</accession>
<evidence type="ECO:0000313" key="3">
    <source>
        <dbReference type="Proteomes" id="UP000005870"/>
    </source>
</evidence>
<gene>
    <name evidence="2" type="ordered locus">DSC_01725</name>
</gene>
<protein>
    <submittedName>
        <fullName evidence="2">Uncharacterized protein</fullName>
    </submittedName>
</protein>
<organism evidence="2 3">
    <name type="scientific">Pseudoxanthomonas spadix (strain BD-a59)</name>
    <dbReference type="NCBI Taxonomy" id="1045855"/>
    <lineage>
        <taxon>Bacteria</taxon>
        <taxon>Pseudomonadati</taxon>
        <taxon>Pseudomonadota</taxon>
        <taxon>Gammaproteobacteria</taxon>
        <taxon>Lysobacterales</taxon>
        <taxon>Lysobacteraceae</taxon>
        <taxon>Pseudoxanthomonas</taxon>
    </lineage>
</organism>
<keyword evidence="1" id="KW-1133">Transmembrane helix</keyword>
<evidence type="ECO:0000256" key="1">
    <source>
        <dbReference type="SAM" id="Phobius"/>
    </source>
</evidence>
<keyword evidence="3" id="KW-1185">Reference proteome</keyword>
<dbReference type="OrthoDB" id="9942532at2"/>
<keyword evidence="1" id="KW-0472">Membrane</keyword>
<dbReference type="AlphaFoldDB" id="G7UUA9"/>
<dbReference type="Proteomes" id="UP000005870">
    <property type="component" value="Chromosome"/>
</dbReference>
<sequence>MEFLAFLKDYSYIPAIVLAAFGWWWVHKLNATRDRINAERSMRITELAKVYAIILRVGIYGTLTKKDDAGKITWVNEELEDAIGKIYLYGTKRQVDLTQNYVQSWAETNGANGTELLNDIREHIRGSLGLPPVHGTPSYLRVEVKRGNAGDA</sequence>
<dbReference type="RefSeq" id="WP_014159176.1">
    <property type="nucleotide sequence ID" value="NC_016147.2"/>
</dbReference>
<dbReference type="KEGG" id="psd:DSC_01725"/>
<dbReference type="eggNOG" id="ENOG502ZDK5">
    <property type="taxonomic scope" value="Bacteria"/>
</dbReference>
<feature type="transmembrane region" description="Helical" evidence="1">
    <location>
        <begin position="12"/>
        <end position="31"/>
    </location>
</feature>
<keyword evidence="1" id="KW-0812">Transmembrane</keyword>
<proteinExistence type="predicted"/>
<name>G7UUA9_PSEUP</name>
<evidence type="ECO:0000313" key="2">
    <source>
        <dbReference type="EMBL" id="AER54998.1"/>
    </source>
</evidence>